<dbReference type="InterPro" id="IPR027417">
    <property type="entry name" value="P-loop_NTPase"/>
</dbReference>
<dbReference type="Proteomes" id="UP000053464">
    <property type="component" value="Unassembled WGS sequence"/>
</dbReference>
<feature type="domain" description="PD-(D/E)XK endonuclease-like" evidence="2">
    <location>
        <begin position="586"/>
        <end position="766"/>
    </location>
</feature>
<sequence length="887" mass="96294">MPLSAQLLGSLYALPQSTEKPLREALDALGDNVPWAESFAVAPEQTTGAVGAMLRHMMMATRDLDPRSIAIDALPGEGRARLHLDALRQLWISSDALVPSDLVTIKAFLACEAGDALQPFEVVWDRDCGQLTPLERAVLEHIETHHGQLSEEDDDVVRLISDRKLARAPGSCLAGHVQRHLLDPDVPVMPLDDSPAILSVRDSLTECEAAAAIVQRWLADDATLATSDIGIIFPQGAEYGHYLAETFAHAGLVASSLPGVGQRRNIGGEALLHFLQCRRRPAPAMALASLYCSPVLCWPDEVGTALAAAVMAGDFQPREARDLAGRQASLFALIRSASPSTNGQLKEQIRSFQRLLSDNEALAEDVAEAKQQASRLIAALGNANDAAEVELEKAIQMAAAYQAAPQARGAYFLGGISVMMAHETPKRPFRKLLVLGFNDGAYPSPPAGNPFFLDSEVASIADVTGIQLPSQAQQLAAALELFTRQIGAASEQVILILSERDRSGSSLSVSSSLPLISRFVQGIKDPEDLIVPLSHSEGTIWDRLVAWKPRPLIEPALIPEVPSHYAFDFNLLGLRQKEDGSARAQSPSRLEKLLVSPLAWLLAELGAEHVSWQPEALDVMLRGSLAHEVFECLFVPGKAHPSSEEIEAAVPDLLLDRIRALAPFLQTSAWAVERNTLEAEITKSAKHWSLVLKSLDAEVVGNEFWLSGELFGHPVHGKADCLLRLPDGQPIVVDYKKSSSGTRRQRLQKGWDLQVDLYRRMSVRLDERSNEGVVRIAEALNGWSKLPAVAYHTLNDGNVLLNGIDEFDSAEVELVAGDIAEHALALISARFDALKAGRLDTNTTADEKFFQRSAALGTYALEDSPLIAAFMRDDINPSVALTDNEDD</sequence>
<dbReference type="EMBL" id="LBHB01000002">
    <property type="protein sequence ID" value="KLE34073.1"/>
    <property type="molecule type" value="Genomic_DNA"/>
</dbReference>
<keyword evidence="4" id="KW-1185">Reference proteome</keyword>
<comment type="caution">
    <text evidence="3">The sequence shown here is derived from an EMBL/GenBank/DDBJ whole genome shotgun (WGS) entry which is preliminary data.</text>
</comment>
<feature type="coiled-coil region" evidence="1">
    <location>
        <begin position="352"/>
        <end position="404"/>
    </location>
</feature>
<reference evidence="3 4" key="1">
    <citation type="submission" date="2015-04" db="EMBL/GenBank/DDBJ databases">
        <title>The draft genome sequence of Erythrobacter luteus KA37.</title>
        <authorList>
            <person name="Zhuang L."/>
            <person name="Liu Y."/>
            <person name="Shao Z."/>
        </authorList>
    </citation>
    <scope>NUCLEOTIDE SEQUENCE [LARGE SCALE GENOMIC DNA]</scope>
    <source>
        <strain evidence="3 4">KA37</strain>
    </source>
</reference>
<dbReference type="PATRIC" id="fig|1581420.6.peg.1467"/>
<gene>
    <name evidence="3" type="ORF">AAW00_07210</name>
</gene>
<protein>
    <recommendedName>
        <fullName evidence="2">PD-(D/E)XK endonuclease-like domain-containing protein</fullName>
    </recommendedName>
</protein>
<dbReference type="Gene3D" id="3.40.50.300">
    <property type="entry name" value="P-loop containing nucleotide triphosphate hydrolases"/>
    <property type="match status" value="1"/>
</dbReference>
<proteinExistence type="predicted"/>
<evidence type="ECO:0000256" key="1">
    <source>
        <dbReference type="SAM" id="Coils"/>
    </source>
</evidence>
<dbReference type="AlphaFoldDB" id="A0A0G9MXS7"/>
<organism evidence="3 4">
    <name type="scientific">Aurantiacibacter luteus</name>
    <dbReference type="NCBI Taxonomy" id="1581420"/>
    <lineage>
        <taxon>Bacteria</taxon>
        <taxon>Pseudomonadati</taxon>
        <taxon>Pseudomonadota</taxon>
        <taxon>Alphaproteobacteria</taxon>
        <taxon>Sphingomonadales</taxon>
        <taxon>Erythrobacteraceae</taxon>
        <taxon>Aurantiacibacter</taxon>
    </lineage>
</organism>
<dbReference type="InterPro" id="IPR011604">
    <property type="entry name" value="PDDEXK-like_dom_sf"/>
</dbReference>
<evidence type="ECO:0000313" key="3">
    <source>
        <dbReference type="EMBL" id="KLE34073.1"/>
    </source>
</evidence>
<dbReference type="Gene3D" id="3.90.320.10">
    <property type="match status" value="1"/>
</dbReference>
<dbReference type="InterPro" id="IPR038726">
    <property type="entry name" value="PDDEXK_AddAB-type"/>
</dbReference>
<dbReference type="Pfam" id="PF12705">
    <property type="entry name" value="PDDEXK_1"/>
    <property type="match status" value="1"/>
</dbReference>
<keyword evidence="1" id="KW-0175">Coiled coil</keyword>
<dbReference type="SUPFAM" id="SSF52540">
    <property type="entry name" value="P-loop containing nucleoside triphosphate hydrolases"/>
    <property type="match status" value="1"/>
</dbReference>
<evidence type="ECO:0000313" key="4">
    <source>
        <dbReference type="Proteomes" id="UP000053464"/>
    </source>
</evidence>
<accession>A0A0G9MXS7</accession>
<name>A0A0G9MXS7_9SPHN</name>
<dbReference type="STRING" id="1581420.AAW00_07210"/>
<evidence type="ECO:0000259" key="2">
    <source>
        <dbReference type="Pfam" id="PF12705"/>
    </source>
</evidence>